<comment type="function">
    <text evidence="2">Binds to DNA and alters its conformation. May be involved in regulation of gene expression, nucleoid organization and DNA protection.</text>
</comment>
<dbReference type="PANTHER" id="PTHR33449">
    <property type="entry name" value="NUCLEOID-ASSOCIATED PROTEIN YBAB"/>
    <property type="match status" value="1"/>
</dbReference>
<keyword evidence="2" id="KW-0963">Cytoplasm</keyword>
<dbReference type="GO" id="GO:0005829">
    <property type="term" value="C:cytosol"/>
    <property type="evidence" value="ECO:0007669"/>
    <property type="project" value="TreeGrafter"/>
</dbReference>
<comment type="caution">
    <text evidence="3">The sequence shown here is derived from an EMBL/GenBank/DDBJ whole genome shotgun (WGS) entry which is preliminary data.</text>
</comment>
<dbReference type="PIRSF" id="PIRSF004555">
    <property type="entry name" value="UCP004555"/>
    <property type="match status" value="1"/>
</dbReference>
<dbReference type="EMBL" id="MFGW01000048">
    <property type="protein sequence ID" value="OGF67494.1"/>
    <property type="molecule type" value="Genomic_DNA"/>
</dbReference>
<proteinExistence type="inferred from homology"/>
<comment type="subcellular location">
    <subcellularLocation>
        <location evidence="2">Cytoplasm</location>
        <location evidence="2">Nucleoid</location>
    </subcellularLocation>
</comment>
<keyword evidence="1 2" id="KW-0238">DNA-binding</keyword>
<comment type="similarity">
    <text evidence="2">Belongs to the YbaB/EbfC family.</text>
</comment>
<dbReference type="STRING" id="1817863.A2Y62_16365"/>
<dbReference type="Pfam" id="PF02575">
    <property type="entry name" value="YbaB_DNA_bd"/>
    <property type="match status" value="1"/>
</dbReference>
<protein>
    <recommendedName>
        <fullName evidence="2">Nucleoid-associated protein A2Y62_16365</fullName>
    </recommendedName>
</protein>
<sequence length="97" mass="10713">MIKKNQMINMIQQYQEQLGSIRVSASSGGGMVTVEMDGTKRLISIKIESEVIKAEDSDMLQDLILAAVNEASRQVDEQTAMKMQSFMGQFGLPPGLF</sequence>
<dbReference type="NCBIfam" id="TIGR00103">
    <property type="entry name" value="DNA_YbaB_EbfC"/>
    <property type="match status" value="1"/>
</dbReference>
<gene>
    <name evidence="3" type="ORF">A2Y62_16365</name>
</gene>
<dbReference type="Gene3D" id="3.30.1310.10">
    <property type="entry name" value="Nucleoid-associated protein YbaB-like domain"/>
    <property type="match status" value="1"/>
</dbReference>
<dbReference type="InterPro" id="IPR004401">
    <property type="entry name" value="YbaB/EbfC"/>
</dbReference>
<dbReference type="PANTHER" id="PTHR33449:SF1">
    <property type="entry name" value="NUCLEOID-ASSOCIATED PROTEIN YBAB"/>
    <property type="match status" value="1"/>
</dbReference>
<evidence type="ECO:0000256" key="2">
    <source>
        <dbReference type="HAMAP-Rule" id="MF_00274"/>
    </source>
</evidence>
<dbReference type="InterPro" id="IPR036894">
    <property type="entry name" value="YbaB-like_sf"/>
</dbReference>
<evidence type="ECO:0000313" key="4">
    <source>
        <dbReference type="Proteomes" id="UP000178943"/>
    </source>
</evidence>
<dbReference type="GO" id="GO:0003677">
    <property type="term" value="F:DNA binding"/>
    <property type="evidence" value="ECO:0007669"/>
    <property type="project" value="UniProtKB-UniRule"/>
</dbReference>
<evidence type="ECO:0000313" key="3">
    <source>
        <dbReference type="EMBL" id="OGF67494.1"/>
    </source>
</evidence>
<reference evidence="3 4" key="1">
    <citation type="journal article" date="2016" name="Nat. Commun.">
        <title>Thousands of microbial genomes shed light on interconnected biogeochemical processes in an aquifer system.</title>
        <authorList>
            <person name="Anantharaman K."/>
            <person name="Brown C.T."/>
            <person name="Hug L.A."/>
            <person name="Sharon I."/>
            <person name="Castelle C.J."/>
            <person name="Probst A.J."/>
            <person name="Thomas B.C."/>
            <person name="Singh A."/>
            <person name="Wilkins M.J."/>
            <person name="Karaoz U."/>
            <person name="Brodie E.L."/>
            <person name="Williams K.H."/>
            <person name="Hubbard S.S."/>
            <person name="Banfield J.F."/>
        </authorList>
    </citation>
    <scope>NUCLEOTIDE SEQUENCE [LARGE SCALE GENOMIC DNA]</scope>
</reference>
<organism evidence="3 4">
    <name type="scientific">Candidatus Fischerbacteria bacterium RBG_13_37_8</name>
    <dbReference type="NCBI Taxonomy" id="1817863"/>
    <lineage>
        <taxon>Bacteria</taxon>
        <taxon>Candidatus Fischeribacteriota</taxon>
    </lineage>
</organism>
<dbReference type="AlphaFoldDB" id="A0A1F5VVP4"/>
<dbReference type="SUPFAM" id="SSF82607">
    <property type="entry name" value="YbaB-like"/>
    <property type="match status" value="1"/>
</dbReference>
<accession>A0A1F5VVP4</accession>
<dbReference type="HAMAP" id="MF_00274">
    <property type="entry name" value="DNA_YbaB_EbfC"/>
    <property type="match status" value="1"/>
</dbReference>
<name>A0A1F5VVP4_9BACT</name>
<evidence type="ECO:0000256" key="1">
    <source>
        <dbReference type="ARBA" id="ARBA00023125"/>
    </source>
</evidence>
<comment type="subunit">
    <text evidence="2">Homodimer.</text>
</comment>
<dbReference type="Proteomes" id="UP000178943">
    <property type="component" value="Unassembled WGS sequence"/>
</dbReference>
<dbReference type="GO" id="GO:0043590">
    <property type="term" value="C:bacterial nucleoid"/>
    <property type="evidence" value="ECO:0007669"/>
    <property type="project" value="UniProtKB-UniRule"/>
</dbReference>